<evidence type="ECO:0000313" key="5">
    <source>
        <dbReference type="EMBL" id="MFC4726709.1"/>
    </source>
</evidence>
<sequence>MAPSQPALHRMGRRPALLLQHLLRALSGLAVGLLYRVRSRGLDALPDRGPALVVANHVSFVDPLLLLGAIRRPVRFVMDHRIYRIPVLNPLFRAARCIPIASAKEDAVLMEHAFATVARALADGEVVGIFPEGGLTRDGDIAPFRPGVERILAANPVPVLPVALRGLWGSMWSRRDSALHRMRLPRRFRARVEIVAGALLPPQACSAGSLEAEVRRLRGDAS</sequence>
<dbReference type="EMBL" id="JBHSGG010000002">
    <property type="protein sequence ID" value="MFC4726709.1"/>
    <property type="molecule type" value="Genomic_DNA"/>
</dbReference>
<dbReference type="GO" id="GO:0016746">
    <property type="term" value="F:acyltransferase activity"/>
    <property type="evidence" value="ECO:0007669"/>
    <property type="project" value="UniProtKB-KW"/>
</dbReference>
<evidence type="ECO:0000256" key="3">
    <source>
        <dbReference type="ARBA" id="ARBA00023315"/>
    </source>
</evidence>
<organism evidence="5 6">
    <name type="scientific">Coralloluteibacterium thermophilum</name>
    <dbReference type="NCBI Taxonomy" id="2707049"/>
    <lineage>
        <taxon>Bacteria</taxon>
        <taxon>Pseudomonadati</taxon>
        <taxon>Pseudomonadota</taxon>
        <taxon>Gammaproteobacteria</taxon>
        <taxon>Lysobacterales</taxon>
        <taxon>Lysobacteraceae</taxon>
        <taxon>Coralloluteibacterium</taxon>
    </lineage>
</organism>
<accession>A0ABV9NHE6</accession>
<comment type="caution">
    <text evidence="5">The sequence shown here is derived from an EMBL/GenBank/DDBJ whole genome shotgun (WGS) entry which is preliminary data.</text>
</comment>
<dbReference type="InterPro" id="IPR002123">
    <property type="entry name" value="Plipid/glycerol_acylTrfase"/>
</dbReference>
<keyword evidence="2" id="KW-0808">Transferase</keyword>
<keyword evidence="3 5" id="KW-0012">Acyltransferase</keyword>
<gene>
    <name evidence="5" type="ORF">ACFO3Q_00760</name>
</gene>
<dbReference type="SUPFAM" id="SSF69593">
    <property type="entry name" value="Glycerol-3-phosphate (1)-acyltransferase"/>
    <property type="match status" value="1"/>
</dbReference>
<dbReference type="RefSeq" id="WP_377002625.1">
    <property type="nucleotide sequence ID" value="NZ_JBHSGG010000002.1"/>
</dbReference>
<dbReference type="Proteomes" id="UP001595892">
    <property type="component" value="Unassembled WGS sequence"/>
</dbReference>
<proteinExistence type="predicted"/>
<dbReference type="Pfam" id="PF01553">
    <property type="entry name" value="Acyltransferase"/>
    <property type="match status" value="1"/>
</dbReference>
<evidence type="ECO:0000313" key="6">
    <source>
        <dbReference type="Proteomes" id="UP001595892"/>
    </source>
</evidence>
<name>A0ABV9NHE6_9GAMM</name>
<dbReference type="CDD" id="cd07989">
    <property type="entry name" value="LPLAT_AGPAT-like"/>
    <property type="match status" value="1"/>
</dbReference>
<dbReference type="PANTHER" id="PTHR10434">
    <property type="entry name" value="1-ACYL-SN-GLYCEROL-3-PHOSPHATE ACYLTRANSFERASE"/>
    <property type="match status" value="1"/>
</dbReference>
<keyword evidence="6" id="KW-1185">Reference proteome</keyword>
<feature type="domain" description="Phospholipid/glycerol acyltransferase" evidence="4">
    <location>
        <begin position="51"/>
        <end position="167"/>
    </location>
</feature>
<evidence type="ECO:0000256" key="2">
    <source>
        <dbReference type="ARBA" id="ARBA00022679"/>
    </source>
</evidence>
<evidence type="ECO:0000259" key="4">
    <source>
        <dbReference type="SMART" id="SM00563"/>
    </source>
</evidence>
<reference evidence="6" key="1">
    <citation type="journal article" date="2019" name="Int. J. Syst. Evol. Microbiol.">
        <title>The Global Catalogue of Microorganisms (GCM) 10K type strain sequencing project: providing services to taxonomists for standard genome sequencing and annotation.</title>
        <authorList>
            <consortium name="The Broad Institute Genomics Platform"/>
            <consortium name="The Broad Institute Genome Sequencing Center for Infectious Disease"/>
            <person name="Wu L."/>
            <person name="Ma J."/>
        </authorList>
    </citation>
    <scope>NUCLEOTIDE SEQUENCE [LARGE SCALE GENOMIC DNA]</scope>
    <source>
        <strain evidence="6">CGMCC 1.13574</strain>
    </source>
</reference>
<protein>
    <submittedName>
        <fullName evidence="5">1-acyl-sn-glycerol-3-phosphate acyltransferase</fullName>
    </submittedName>
</protein>
<evidence type="ECO:0000256" key="1">
    <source>
        <dbReference type="ARBA" id="ARBA00005189"/>
    </source>
</evidence>
<comment type="pathway">
    <text evidence="1">Lipid metabolism.</text>
</comment>
<dbReference type="PANTHER" id="PTHR10434:SF15">
    <property type="entry name" value="PHOSPHOLIPID_GLYCEROL ACYLTRANSFERASE DOMAIN-CONTAINING PROTEIN"/>
    <property type="match status" value="1"/>
</dbReference>
<dbReference type="SMART" id="SM00563">
    <property type="entry name" value="PlsC"/>
    <property type="match status" value="1"/>
</dbReference>